<keyword evidence="3" id="KW-1185">Reference proteome</keyword>
<feature type="region of interest" description="Disordered" evidence="1">
    <location>
        <begin position="832"/>
        <end position="873"/>
    </location>
</feature>
<sequence>MRLQYLMAAVRKGKTGVRSVHPNSSPLFKTQSESALSDRLQKLSLKDGQNNGTQRRLLSGWAGANGTVRSLADAAKLLQSESVKNIVVVAGAGISTPSGIPDFRIHEHSQATMMHVHSQATMMNVHSQATRIHVHSQATIMHAHSQATMIHVHSQATMMHVHSQATMIHVHSQATMMHWQEYLRTRWSRHTEPSPRQHEKIFTDKLPRCPTRGCVVQPFAGIIDTVRQNIPRVLFNREAVGPFRFNRRAQDIVAAGDLVDGMVKFASQVGWSEDMKQLITQMEGSFTILNKQPPPPPQTNHRRNFSTQAYKGRPKFSIYNEESSSEESSESESDVTSSDSSEEDGKRRRVFKGGHHGRNIPQTVNNRRNGAISTNNGVRSTSAKVTESGRRNVYTQRTVKPTQSPVGNLSGRSVKSESAINSNLTKVKVEVRRPPLPKDMRSVIKPEAREAFVEDKAQVNKFGKETNGSKSEVDKDKSTTKTDDSKVETVLDKNSKTDGSHKTGNREIYVEKEIADSLVQDITKTKYDKDGSRSSLDIDITDKKIEKVIPKPSSDHSVRTRYATSKVLRGRQALQEKTKQENQSIDEVQSNGNKVDSQTSASSERKHSEKEVSETESVNRQDDVISLKKQVSFKQETFATPKEAFEAIVSEISERTNIDVGEIADLTKSDRKKILKKYGIKSLPPPQTPNKPPLGVQRNRHVDSPMKLIKLVQSESAVASGYFVDDNNMSGIAKTNQADIPAVSRIERERPLSVTEPKLNRDKMDEKRTQIKPWHEGTVSTNQMSPIFNDVKPIPSSTTLPSGASSICSMNSNDTGSKILSEKTAKSFAKYASLTSGPSHKKKKRHGSKKHRITLKDRPSPGHKHTSKRSELKTVNAVPYGYAHKKNSKVKGVGPFHRTNVRTLNRDIDYADIQFRSVSADIPKISYQHRMKQSPSGNGVAPEDMSGFSTPVNENRDGS</sequence>
<reference evidence="2" key="1">
    <citation type="submission" date="2022-11" db="EMBL/GenBank/DDBJ databases">
        <title>Centuries of genome instability and evolution in soft-shell clam transmissible cancer (bioRxiv).</title>
        <authorList>
            <person name="Hart S.F.M."/>
            <person name="Yonemitsu M.A."/>
            <person name="Giersch R.M."/>
            <person name="Beal B.F."/>
            <person name="Arriagada G."/>
            <person name="Davis B.W."/>
            <person name="Ostrander E.A."/>
            <person name="Goff S.P."/>
            <person name="Metzger M.J."/>
        </authorList>
    </citation>
    <scope>NUCLEOTIDE SEQUENCE</scope>
    <source>
        <strain evidence="2">MELC-2E11</strain>
        <tissue evidence="2">Siphon/mantle</tissue>
    </source>
</reference>
<dbReference type="Gene3D" id="3.40.50.1220">
    <property type="entry name" value="TPP-binding domain"/>
    <property type="match status" value="1"/>
</dbReference>
<feature type="region of interest" description="Disordered" evidence="1">
    <location>
        <begin position="680"/>
        <end position="699"/>
    </location>
</feature>
<feature type="compositionally biased region" description="Acidic residues" evidence="1">
    <location>
        <begin position="323"/>
        <end position="333"/>
    </location>
</feature>
<feature type="compositionally biased region" description="Basic and acidic residues" evidence="1">
    <location>
        <begin position="471"/>
        <end position="506"/>
    </location>
</feature>
<feature type="region of interest" description="Disordered" evidence="1">
    <location>
        <begin position="929"/>
        <end position="959"/>
    </location>
</feature>
<feature type="region of interest" description="Disordered" evidence="1">
    <location>
        <begin position="287"/>
        <end position="392"/>
    </location>
</feature>
<feature type="compositionally biased region" description="Polar residues" evidence="1">
    <location>
        <begin position="581"/>
        <end position="602"/>
    </location>
</feature>
<dbReference type="InterPro" id="IPR029035">
    <property type="entry name" value="DHS-like_NAD/FAD-binding_dom"/>
</dbReference>
<evidence type="ECO:0000313" key="3">
    <source>
        <dbReference type="Proteomes" id="UP001164746"/>
    </source>
</evidence>
<feature type="region of interest" description="Disordered" evidence="1">
    <location>
        <begin position="459"/>
        <end position="506"/>
    </location>
</feature>
<feature type="region of interest" description="Disordered" evidence="1">
    <location>
        <begin position="548"/>
        <end position="620"/>
    </location>
</feature>
<dbReference type="InterPro" id="IPR050134">
    <property type="entry name" value="NAD-dep_sirtuin_deacylases"/>
</dbReference>
<dbReference type="PANTHER" id="PTHR11085">
    <property type="entry name" value="NAD-DEPENDENT PROTEIN DEACYLASE SIRTUIN-5, MITOCHONDRIAL-RELATED"/>
    <property type="match status" value="1"/>
</dbReference>
<dbReference type="PANTHER" id="PTHR11085:SF10">
    <property type="entry name" value="NAD-DEPENDENT PROTEIN DEACYLASE SIRTUIN-5, MITOCHONDRIAL-RELATED"/>
    <property type="match status" value="1"/>
</dbReference>
<dbReference type="Proteomes" id="UP001164746">
    <property type="component" value="Chromosome 4"/>
</dbReference>
<name>A0ABY7DVU1_MYAAR</name>
<feature type="compositionally biased region" description="Pro residues" evidence="1">
    <location>
        <begin position="683"/>
        <end position="692"/>
    </location>
</feature>
<feature type="compositionally biased region" description="Basic residues" evidence="1">
    <location>
        <begin position="839"/>
        <end position="853"/>
    </location>
</feature>
<protein>
    <submittedName>
        <fullName evidence="2">SIR3-like protein</fullName>
    </submittedName>
</protein>
<dbReference type="SUPFAM" id="SSF52467">
    <property type="entry name" value="DHS-like NAD/FAD-binding domain"/>
    <property type="match status" value="1"/>
</dbReference>
<dbReference type="EMBL" id="CP111015">
    <property type="protein sequence ID" value="WAR01835.1"/>
    <property type="molecule type" value="Genomic_DNA"/>
</dbReference>
<evidence type="ECO:0000313" key="2">
    <source>
        <dbReference type="EMBL" id="WAR01835.1"/>
    </source>
</evidence>
<feature type="compositionally biased region" description="Polar residues" evidence="1">
    <location>
        <begin position="360"/>
        <end position="385"/>
    </location>
</feature>
<evidence type="ECO:0000256" key="1">
    <source>
        <dbReference type="SAM" id="MobiDB-lite"/>
    </source>
</evidence>
<organism evidence="2 3">
    <name type="scientific">Mya arenaria</name>
    <name type="common">Soft-shell clam</name>
    <dbReference type="NCBI Taxonomy" id="6604"/>
    <lineage>
        <taxon>Eukaryota</taxon>
        <taxon>Metazoa</taxon>
        <taxon>Spiralia</taxon>
        <taxon>Lophotrochozoa</taxon>
        <taxon>Mollusca</taxon>
        <taxon>Bivalvia</taxon>
        <taxon>Autobranchia</taxon>
        <taxon>Heteroconchia</taxon>
        <taxon>Euheterodonta</taxon>
        <taxon>Imparidentia</taxon>
        <taxon>Neoheterodontei</taxon>
        <taxon>Myida</taxon>
        <taxon>Myoidea</taxon>
        <taxon>Myidae</taxon>
        <taxon>Mya</taxon>
    </lineage>
</organism>
<feature type="compositionally biased region" description="Basic residues" evidence="1">
    <location>
        <begin position="347"/>
        <end position="358"/>
    </location>
</feature>
<accession>A0ABY7DVU1</accession>
<feature type="compositionally biased region" description="Basic and acidic residues" evidence="1">
    <location>
        <begin position="548"/>
        <end position="558"/>
    </location>
</feature>
<gene>
    <name evidence="2" type="ORF">MAR_008393</name>
</gene>
<proteinExistence type="predicted"/>
<feature type="compositionally biased region" description="Basic and acidic residues" evidence="1">
    <location>
        <begin position="603"/>
        <end position="620"/>
    </location>
</feature>